<sequence length="44" mass="5009">MDGGVVPTDTHRNDLPQQEDVVWVIVFSAWKGYINHGRFAELIP</sequence>
<organism evidence="1 2">
    <name type="scientific">Rhodopirellula islandica</name>
    <dbReference type="NCBI Taxonomy" id="595434"/>
    <lineage>
        <taxon>Bacteria</taxon>
        <taxon>Pseudomonadati</taxon>
        <taxon>Planctomycetota</taxon>
        <taxon>Planctomycetia</taxon>
        <taxon>Pirellulales</taxon>
        <taxon>Pirellulaceae</taxon>
        <taxon>Rhodopirellula</taxon>
    </lineage>
</organism>
<dbReference type="Proteomes" id="UP000036367">
    <property type="component" value="Unassembled WGS sequence"/>
</dbReference>
<keyword evidence="2" id="KW-1185">Reference proteome</keyword>
<evidence type="ECO:0000313" key="1">
    <source>
        <dbReference type="EMBL" id="KLU05399.1"/>
    </source>
</evidence>
<comment type="caution">
    <text evidence="1">The sequence shown here is derived from an EMBL/GenBank/DDBJ whole genome shotgun (WGS) entry which is preliminary data.</text>
</comment>
<reference evidence="1" key="1">
    <citation type="submission" date="2015-05" db="EMBL/GenBank/DDBJ databases">
        <title>Permanent draft genome of Rhodopirellula islandicus K833.</title>
        <authorList>
            <person name="Kizina J."/>
            <person name="Richter M."/>
            <person name="Glockner F.O."/>
            <person name="Harder J."/>
        </authorList>
    </citation>
    <scope>NUCLEOTIDE SEQUENCE [LARGE SCALE GENOMIC DNA]</scope>
    <source>
        <strain evidence="1">K833</strain>
    </source>
</reference>
<evidence type="ECO:0000313" key="2">
    <source>
        <dbReference type="Proteomes" id="UP000036367"/>
    </source>
</evidence>
<name>A0A0J1EIT3_RHOIS</name>
<accession>A0A0J1EIT3</accession>
<dbReference type="AlphaFoldDB" id="A0A0J1EIT3"/>
<dbReference type="EMBL" id="LECT01000019">
    <property type="protein sequence ID" value="KLU05399.1"/>
    <property type="molecule type" value="Genomic_DNA"/>
</dbReference>
<gene>
    <name evidence="1" type="ORF">RISK_002606</name>
</gene>
<proteinExistence type="predicted"/>
<protein>
    <submittedName>
        <fullName evidence="1">Uncharacterized protein</fullName>
    </submittedName>
</protein>